<protein>
    <recommendedName>
        <fullName evidence="1">S100/CaBP-9k-type calcium binding subdomain domain-containing protein</fullName>
    </recommendedName>
</protein>
<accession>A0A3B4ZYC9</accession>
<organism evidence="2">
    <name type="scientific">Stegastes partitus</name>
    <name type="common">bicolor damselfish</name>
    <dbReference type="NCBI Taxonomy" id="144197"/>
    <lineage>
        <taxon>Eukaryota</taxon>
        <taxon>Metazoa</taxon>
        <taxon>Chordata</taxon>
        <taxon>Craniata</taxon>
        <taxon>Vertebrata</taxon>
        <taxon>Euteleostomi</taxon>
        <taxon>Actinopterygii</taxon>
        <taxon>Neopterygii</taxon>
        <taxon>Teleostei</taxon>
        <taxon>Neoteleostei</taxon>
        <taxon>Acanthomorphata</taxon>
        <taxon>Ovalentaria</taxon>
        <taxon>Pomacentridae</taxon>
        <taxon>Stegastes</taxon>
    </lineage>
</organism>
<dbReference type="InterPro" id="IPR013787">
    <property type="entry name" value="S100_Ca-bd_sub"/>
</dbReference>
<name>A0A3B4ZYC9_9TELE</name>
<dbReference type="GO" id="GO:0048306">
    <property type="term" value="F:calcium-dependent protein binding"/>
    <property type="evidence" value="ECO:0007669"/>
    <property type="project" value="TreeGrafter"/>
</dbReference>
<dbReference type="SUPFAM" id="SSF47473">
    <property type="entry name" value="EF-hand"/>
    <property type="match status" value="1"/>
</dbReference>
<evidence type="ECO:0000313" key="2">
    <source>
        <dbReference type="Ensembl" id="ENSSPAP00000011064.1"/>
    </source>
</evidence>
<dbReference type="Ensembl" id="ENSSPAT00000011258.1">
    <property type="protein sequence ID" value="ENSSPAP00000011064.1"/>
    <property type="gene ID" value="ENSSPAG00000008362.1"/>
</dbReference>
<sequence length="116" mass="12815">PGICLQNMAYLFASTSTNTCTYSAKEGDKHKLNNKELKSLLQGELSDFLADCNESRVVEKIMHDLDENGDTGEAGQLYVLYALCTRTISKEHFRKNSPALPPPNHPEQHCGCCGVL</sequence>
<dbReference type="AlphaFoldDB" id="A0A3B4ZYC9"/>
<dbReference type="InterPro" id="IPR011992">
    <property type="entry name" value="EF-hand-dom_pair"/>
</dbReference>
<dbReference type="GO" id="GO:0005737">
    <property type="term" value="C:cytoplasm"/>
    <property type="evidence" value="ECO:0007669"/>
    <property type="project" value="TreeGrafter"/>
</dbReference>
<dbReference type="PANTHER" id="PTHR11639">
    <property type="entry name" value="S100 CALCIUM-BINDING PROTEIN"/>
    <property type="match status" value="1"/>
</dbReference>
<dbReference type="GO" id="GO:0005509">
    <property type="term" value="F:calcium ion binding"/>
    <property type="evidence" value="ECO:0007669"/>
    <property type="project" value="TreeGrafter"/>
</dbReference>
<dbReference type="PANTHER" id="PTHR11639:SF131">
    <property type="entry name" value="PROTEIN S100"/>
    <property type="match status" value="1"/>
</dbReference>
<feature type="domain" description="S100/CaBP-9k-type calcium binding subdomain" evidence="1">
    <location>
        <begin position="11"/>
        <end position="50"/>
    </location>
</feature>
<dbReference type="Pfam" id="PF01023">
    <property type="entry name" value="S_100"/>
    <property type="match status" value="1"/>
</dbReference>
<dbReference type="Gene3D" id="1.10.238.10">
    <property type="entry name" value="EF-hand"/>
    <property type="match status" value="1"/>
</dbReference>
<evidence type="ECO:0000259" key="1">
    <source>
        <dbReference type="SMART" id="SM01394"/>
    </source>
</evidence>
<dbReference type="STRING" id="144197.ENSSPAP00000011064"/>
<reference evidence="2" key="1">
    <citation type="submission" date="2023-09" db="UniProtKB">
        <authorList>
            <consortium name="Ensembl"/>
        </authorList>
    </citation>
    <scope>IDENTIFICATION</scope>
</reference>
<dbReference type="SMART" id="SM01394">
    <property type="entry name" value="S_100"/>
    <property type="match status" value="1"/>
</dbReference>
<proteinExistence type="predicted"/>